<dbReference type="EMBL" id="QJKJ01008510">
    <property type="protein sequence ID" value="RDX79550.1"/>
    <property type="molecule type" value="Genomic_DNA"/>
</dbReference>
<comment type="caution">
    <text evidence="1">The sequence shown here is derived from an EMBL/GenBank/DDBJ whole genome shotgun (WGS) entry which is preliminary data.</text>
</comment>
<proteinExistence type="predicted"/>
<reference evidence="1" key="1">
    <citation type="submission" date="2018-05" db="EMBL/GenBank/DDBJ databases">
        <title>Draft genome of Mucuna pruriens seed.</title>
        <authorList>
            <person name="Nnadi N.E."/>
            <person name="Vos R."/>
            <person name="Hasami M.H."/>
            <person name="Devisetty U.K."/>
            <person name="Aguiy J.C."/>
        </authorList>
    </citation>
    <scope>NUCLEOTIDE SEQUENCE [LARGE SCALE GENOMIC DNA]</scope>
    <source>
        <strain evidence="1">JCA_2017</strain>
    </source>
</reference>
<gene>
    <name evidence="1" type="ORF">CR513_40014</name>
</gene>
<organism evidence="1 2">
    <name type="scientific">Mucuna pruriens</name>
    <name type="common">Velvet bean</name>
    <name type="synonym">Dolichos pruriens</name>
    <dbReference type="NCBI Taxonomy" id="157652"/>
    <lineage>
        <taxon>Eukaryota</taxon>
        <taxon>Viridiplantae</taxon>
        <taxon>Streptophyta</taxon>
        <taxon>Embryophyta</taxon>
        <taxon>Tracheophyta</taxon>
        <taxon>Spermatophyta</taxon>
        <taxon>Magnoliopsida</taxon>
        <taxon>eudicotyledons</taxon>
        <taxon>Gunneridae</taxon>
        <taxon>Pentapetalae</taxon>
        <taxon>rosids</taxon>
        <taxon>fabids</taxon>
        <taxon>Fabales</taxon>
        <taxon>Fabaceae</taxon>
        <taxon>Papilionoideae</taxon>
        <taxon>50 kb inversion clade</taxon>
        <taxon>NPAAA clade</taxon>
        <taxon>indigoferoid/millettioid clade</taxon>
        <taxon>Phaseoleae</taxon>
        <taxon>Mucuna</taxon>
    </lineage>
</organism>
<accession>A0A371FMZ7</accession>
<dbReference type="AlphaFoldDB" id="A0A371FMZ7"/>
<feature type="non-terminal residue" evidence="1">
    <location>
        <position position="1"/>
    </location>
</feature>
<name>A0A371FMZ7_MUCPR</name>
<keyword evidence="2" id="KW-1185">Reference proteome</keyword>
<sequence length="65" mass="7348">MGNYKAELTALKMLGGVFGIMDLGPVKYFLSIELLDLEEGHQEEDYCMKHGHLQIEAYTDEIGLE</sequence>
<evidence type="ECO:0000313" key="1">
    <source>
        <dbReference type="EMBL" id="RDX79550.1"/>
    </source>
</evidence>
<evidence type="ECO:0000313" key="2">
    <source>
        <dbReference type="Proteomes" id="UP000257109"/>
    </source>
</evidence>
<feature type="non-terminal residue" evidence="1">
    <location>
        <position position="65"/>
    </location>
</feature>
<dbReference type="Proteomes" id="UP000257109">
    <property type="component" value="Unassembled WGS sequence"/>
</dbReference>
<protein>
    <submittedName>
        <fullName evidence="1">Uncharacterized protein</fullName>
    </submittedName>
</protein>